<accession>M3ITE1</accession>
<dbReference type="GO" id="GO:0016192">
    <property type="term" value="P:vesicle-mediated transport"/>
    <property type="evidence" value="ECO:0007669"/>
    <property type="project" value="InterPro"/>
</dbReference>
<dbReference type="InterPro" id="IPR026739">
    <property type="entry name" value="AP_beta"/>
</dbReference>
<evidence type="ECO:0000256" key="3">
    <source>
        <dbReference type="ARBA" id="ARBA00022448"/>
    </source>
</evidence>
<dbReference type="EMBL" id="AOGT01000464">
    <property type="protein sequence ID" value="EMG49851.1"/>
    <property type="molecule type" value="Genomic_DNA"/>
</dbReference>
<dbReference type="HOGENOM" id="CLU_006320_4_0_1"/>
<dbReference type="InterPro" id="IPR011989">
    <property type="entry name" value="ARM-like"/>
</dbReference>
<evidence type="ECO:0000256" key="4">
    <source>
        <dbReference type="ARBA" id="ARBA00022927"/>
    </source>
</evidence>
<dbReference type="InterPro" id="IPR002553">
    <property type="entry name" value="Clathrin/coatomer_adapt-like_N"/>
</dbReference>
<dbReference type="Proteomes" id="UP000011777">
    <property type="component" value="Unassembled WGS sequence"/>
</dbReference>
<feature type="compositionally biased region" description="Polar residues" evidence="7">
    <location>
        <begin position="718"/>
        <end position="734"/>
    </location>
</feature>
<proteinExistence type="inferred from homology"/>
<dbReference type="GO" id="GO:0012505">
    <property type="term" value="C:endomembrane system"/>
    <property type="evidence" value="ECO:0007669"/>
    <property type="project" value="UniProtKB-SubCell"/>
</dbReference>
<dbReference type="GO" id="GO:0030276">
    <property type="term" value="F:clathrin binding"/>
    <property type="evidence" value="ECO:0007669"/>
    <property type="project" value="InterPro"/>
</dbReference>
<dbReference type="STRING" id="1245528.M3ITE1"/>
<evidence type="ECO:0000313" key="10">
    <source>
        <dbReference type="Proteomes" id="UP000011777"/>
    </source>
</evidence>
<dbReference type="AlphaFoldDB" id="M3ITE1"/>
<dbReference type="InterPro" id="IPR016024">
    <property type="entry name" value="ARM-type_fold"/>
</dbReference>
<comment type="subcellular location">
    <subcellularLocation>
        <location evidence="1">Endomembrane system</location>
    </subcellularLocation>
</comment>
<dbReference type="OMA" id="NPPEVQW"/>
<protein>
    <recommendedName>
        <fullName evidence="6">AP complex subunit beta</fullName>
    </recommendedName>
</protein>
<evidence type="ECO:0000256" key="6">
    <source>
        <dbReference type="PIRNR" id="PIRNR002291"/>
    </source>
</evidence>
<keyword evidence="4 6" id="KW-0653">Protein transport</keyword>
<gene>
    <name evidence="9" type="ORF">G210_5295</name>
</gene>
<dbReference type="SUPFAM" id="SSF48371">
    <property type="entry name" value="ARM repeat"/>
    <property type="match status" value="1"/>
</dbReference>
<feature type="domain" description="Clathrin/coatomer adaptor adaptin-like N-terminal" evidence="8">
    <location>
        <begin position="33"/>
        <end position="561"/>
    </location>
</feature>
<evidence type="ECO:0000259" key="8">
    <source>
        <dbReference type="Pfam" id="PF01602"/>
    </source>
</evidence>
<reference evidence="9 10" key="1">
    <citation type="submission" date="2013-02" db="EMBL/GenBank/DDBJ databases">
        <title>Genome sequence of Candida maltosa Xu316, a potential industrial strain for xylitol and ethanol production.</title>
        <authorList>
            <person name="Yu J."/>
            <person name="Wang Q."/>
            <person name="Geng X."/>
            <person name="Bao W."/>
            <person name="He P."/>
            <person name="Cai J."/>
        </authorList>
    </citation>
    <scope>NUCLEOTIDE SEQUENCE [LARGE SCALE GENOMIC DNA]</scope>
    <source>
        <strain evidence="10">Xu316</strain>
    </source>
</reference>
<keyword evidence="10" id="KW-1185">Reference proteome</keyword>
<organism evidence="9 10">
    <name type="scientific">Candida maltosa (strain Xu316)</name>
    <name type="common">Yeast</name>
    <dbReference type="NCBI Taxonomy" id="1245528"/>
    <lineage>
        <taxon>Eukaryota</taxon>
        <taxon>Fungi</taxon>
        <taxon>Dikarya</taxon>
        <taxon>Ascomycota</taxon>
        <taxon>Saccharomycotina</taxon>
        <taxon>Pichiomycetes</taxon>
        <taxon>Debaryomycetaceae</taxon>
        <taxon>Candida/Lodderomyces clade</taxon>
        <taxon>Candida</taxon>
    </lineage>
</organism>
<evidence type="ECO:0000256" key="1">
    <source>
        <dbReference type="ARBA" id="ARBA00004308"/>
    </source>
</evidence>
<comment type="function">
    <text evidence="6">Adaptins are components of the adaptor complexes which link clathrin to receptors in coated vesicles. Clathrin-associated protein complexes are believed to interact with the cytoplasmic tails of membrane proteins, leading to their selection and concentration.</text>
</comment>
<dbReference type="PANTHER" id="PTHR11134">
    <property type="entry name" value="ADAPTOR COMPLEX SUBUNIT BETA FAMILY MEMBER"/>
    <property type="match status" value="1"/>
</dbReference>
<comment type="similarity">
    <text evidence="2 6">Belongs to the adaptor complexes large subunit family.</text>
</comment>
<dbReference type="PIRSF" id="PIRSF002291">
    <property type="entry name" value="AP_complex_beta"/>
    <property type="match status" value="1"/>
</dbReference>
<name>M3ITE1_CANMX</name>
<feature type="compositionally biased region" description="Polar residues" evidence="7">
    <location>
        <begin position="701"/>
        <end position="711"/>
    </location>
</feature>
<comment type="caution">
    <text evidence="9">The sequence shown here is derived from an EMBL/GenBank/DDBJ whole genome shotgun (WGS) entry which is preliminary data.</text>
</comment>
<evidence type="ECO:0000256" key="2">
    <source>
        <dbReference type="ARBA" id="ARBA00006613"/>
    </source>
</evidence>
<evidence type="ECO:0000256" key="5">
    <source>
        <dbReference type="ARBA" id="ARBA00023136"/>
    </source>
</evidence>
<dbReference type="Pfam" id="PF01602">
    <property type="entry name" value="Adaptin_N"/>
    <property type="match status" value="1"/>
</dbReference>
<feature type="region of interest" description="Disordered" evidence="7">
    <location>
        <begin position="649"/>
        <end position="741"/>
    </location>
</feature>
<evidence type="ECO:0000256" key="7">
    <source>
        <dbReference type="SAM" id="MobiDB-lite"/>
    </source>
</evidence>
<keyword evidence="5 6" id="KW-0472">Membrane</keyword>
<dbReference type="eggNOG" id="KOG1061">
    <property type="taxonomic scope" value="Eukaryota"/>
</dbReference>
<evidence type="ECO:0000313" key="9">
    <source>
        <dbReference type="EMBL" id="EMG49851.1"/>
    </source>
</evidence>
<feature type="compositionally biased region" description="Acidic residues" evidence="7">
    <location>
        <begin position="650"/>
        <end position="662"/>
    </location>
</feature>
<dbReference type="GO" id="GO:0006886">
    <property type="term" value="P:intracellular protein transport"/>
    <property type="evidence" value="ECO:0007669"/>
    <property type="project" value="InterPro"/>
</dbReference>
<dbReference type="InterPro" id="IPR016342">
    <property type="entry name" value="AP_complex_bsu_1_2_4"/>
</dbReference>
<dbReference type="OrthoDB" id="10254310at2759"/>
<sequence>MSTSYKQSFNKNFNKVNSILERKLRKFLVGPKKGETFELKNGLVSQFKHERKDAIQRVIQAMTVGKDVSSLFPDVLKNIATYDLEQKKLVYLYLMNYAKSNPELCILAVNTFVQDTEDPNPLIRALAIRTMGCIRVSKMVEYLEIPLHRTITDENPYVRKTAAICVAKLFDLNPEMCVEYGFLDDLKKLLGDSNPMVVANAINALHEIRDMNTDPSLTVLELNREVINSLLLCLNECTEWGRITILTTLTEYDTTDSEEANHIMERVIPQLQHVNPSVVLSSIKAILHHLESIPVAAQRNSILKKLSAPLVSLVSTSIPEAQYVGLKNIRIILERYPNVLSKELRVFFIKYSDPLYLKLEKLEIMIRLASEQNSALLLGELKEYAMEFEPALVTKAIKSIGSVAIKLRESVVKAVNLLNEIIDERGGELIINESVVVLTNILRRYPGKNDLATLIIPVISNHVHDLERNEALSGYIWLLGEYPKYFSNLHEKLSSLIEEFLEYDSVLQLNILTTIVKINMETPGGKYSKLLQSILEKATQECENADVRDKAYIYWRLLSSSSTEQQQKKIILTKLPPIETTISSFNPALLETLMSELSTLSSVYYKPAKTFIDPNAYSRLPVEKKDKHKIEDLKNMAKEEIINHSRDDNLLDFDDDEEEDVENGDKNVGNLLDELNDLFSTPPPQAPGQPSGSANHDILSLFNTAPGNSGLSHGVENLNVSGNTSTSTQTSKPSNDLLDLF</sequence>
<dbReference type="GO" id="GO:0030117">
    <property type="term" value="C:membrane coat"/>
    <property type="evidence" value="ECO:0007669"/>
    <property type="project" value="InterPro"/>
</dbReference>
<dbReference type="Gene3D" id="1.25.10.10">
    <property type="entry name" value="Leucine-rich Repeat Variant"/>
    <property type="match status" value="1"/>
</dbReference>
<keyword evidence="3 6" id="KW-0813">Transport</keyword>